<dbReference type="GO" id="GO:0008270">
    <property type="term" value="F:zinc ion binding"/>
    <property type="evidence" value="ECO:0007669"/>
    <property type="project" value="InterPro"/>
</dbReference>
<protein>
    <submittedName>
        <fullName evidence="3">HNH endonuclease</fullName>
    </submittedName>
</protein>
<comment type="caution">
    <text evidence="3">The sequence shown here is derived from an EMBL/GenBank/DDBJ whole genome shotgun (WGS) entry which is preliminary data.</text>
</comment>
<evidence type="ECO:0000313" key="3">
    <source>
        <dbReference type="EMBL" id="THE64276.1"/>
    </source>
</evidence>
<dbReference type="CDD" id="cd00085">
    <property type="entry name" value="HNHc"/>
    <property type="match status" value="1"/>
</dbReference>
<dbReference type="GO" id="GO:0004519">
    <property type="term" value="F:endonuclease activity"/>
    <property type="evidence" value="ECO:0007669"/>
    <property type="project" value="UniProtKB-KW"/>
</dbReference>
<keyword evidence="3" id="KW-0378">Hydrolase</keyword>
<dbReference type="Pfam" id="PF01844">
    <property type="entry name" value="HNH"/>
    <property type="match status" value="1"/>
</dbReference>
<evidence type="ECO:0000256" key="1">
    <source>
        <dbReference type="SAM" id="MobiDB-lite"/>
    </source>
</evidence>
<dbReference type="Gene3D" id="1.10.30.50">
    <property type="match status" value="1"/>
</dbReference>
<accession>A0A4S3TJV2</accession>
<sequence>MVDTDRRSHDEASGESATNEDTRVLDPDACHETVDPETREAVLTEYGHKCQLCGRCGPKANGLAKLHAHHIERNPEDVDVHDLENLTLICRACHSWHHQQSEPEDAPVDITEADLAVLLPQDIEILQVLADDGPGRTGGIAGELTADLSVAAVRERLWVLMGLDNRVESRDRQIVDKDVETGEWGLTEQIENSARGHIPDDQQLLLQRMEDEQVRRALERGCNRDDVTGVLGITRRTTFNKAKRAYAYDFPLDAFGRGGRPSADTGADQDATQELMTDEGDEQQRLDAVAEEDESLGRTETWGSPESGSKAQSGDVNEQRTDRVASDGSGSNELQEHLRQAIDALQEVDEAL</sequence>
<dbReference type="InterPro" id="IPR002711">
    <property type="entry name" value="HNH"/>
</dbReference>
<dbReference type="AlphaFoldDB" id="A0A4S3TJV2"/>
<feature type="compositionally biased region" description="Basic and acidic residues" evidence="1">
    <location>
        <begin position="1"/>
        <end position="12"/>
    </location>
</feature>
<organism evidence="3 4">
    <name type="scientific">Salinadaptatus halalkaliphilus</name>
    <dbReference type="NCBI Taxonomy" id="2419781"/>
    <lineage>
        <taxon>Archaea</taxon>
        <taxon>Methanobacteriati</taxon>
        <taxon>Methanobacteriota</taxon>
        <taxon>Stenosarchaea group</taxon>
        <taxon>Halobacteria</taxon>
        <taxon>Halobacteriales</taxon>
        <taxon>Natrialbaceae</taxon>
        <taxon>Salinadaptatus</taxon>
    </lineage>
</organism>
<dbReference type="GO" id="GO:0003676">
    <property type="term" value="F:nucleic acid binding"/>
    <property type="evidence" value="ECO:0007669"/>
    <property type="project" value="InterPro"/>
</dbReference>
<dbReference type="OrthoDB" id="11472at2157"/>
<feature type="domain" description="HNH nuclease" evidence="2">
    <location>
        <begin position="37"/>
        <end position="95"/>
    </location>
</feature>
<dbReference type="EMBL" id="RBZW01000035">
    <property type="protein sequence ID" value="THE64276.1"/>
    <property type="molecule type" value="Genomic_DNA"/>
</dbReference>
<gene>
    <name evidence="3" type="ORF">D8Y22_13675</name>
</gene>
<keyword evidence="3" id="KW-0255">Endonuclease</keyword>
<reference evidence="3 4" key="1">
    <citation type="submission" date="2018-10" db="EMBL/GenBank/DDBJ databases">
        <title>Natronolimnobius sp. XQ-INN 246 isolated from Inner Mongolia Autonomous Region of China.</title>
        <authorList>
            <person name="Xue Q."/>
        </authorList>
    </citation>
    <scope>NUCLEOTIDE SEQUENCE [LARGE SCALE GENOMIC DNA]</scope>
    <source>
        <strain evidence="3 4">XQ-INN 246</strain>
    </source>
</reference>
<feature type="region of interest" description="Disordered" evidence="1">
    <location>
        <begin position="279"/>
        <end position="339"/>
    </location>
</feature>
<proteinExistence type="predicted"/>
<feature type="region of interest" description="Disordered" evidence="1">
    <location>
        <begin position="1"/>
        <end position="28"/>
    </location>
</feature>
<evidence type="ECO:0000259" key="2">
    <source>
        <dbReference type="SMART" id="SM00507"/>
    </source>
</evidence>
<dbReference type="Proteomes" id="UP000318864">
    <property type="component" value="Unassembled WGS sequence"/>
</dbReference>
<evidence type="ECO:0000313" key="4">
    <source>
        <dbReference type="Proteomes" id="UP000318864"/>
    </source>
</evidence>
<dbReference type="SMART" id="SM00507">
    <property type="entry name" value="HNHc"/>
    <property type="match status" value="1"/>
</dbReference>
<name>A0A4S3TJV2_9EURY</name>
<keyword evidence="3" id="KW-0540">Nuclease</keyword>
<dbReference type="InterPro" id="IPR003615">
    <property type="entry name" value="HNH_nuc"/>
</dbReference>
<feature type="compositionally biased region" description="Polar residues" evidence="1">
    <location>
        <begin position="301"/>
        <end position="316"/>
    </location>
</feature>
<keyword evidence="4" id="KW-1185">Reference proteome</keyword>